<protein>
    <submittedName>
        <fullName evidence="1">Uncharacterized protein</fullName>
    </submittedName>
</protein>
<dbReference type="EMBL" id="RBAH01000005">
    <property type="protein sequence ID" value="RKN85107.1"/>
    <property type="molecule type" value="Genomic_DNA"/>
</dbReference>
<proteinExistence type="predicted"/>
<gene>
    <name evidence="1" type="ORF">D7M11_08410</name>
</gene>
<keyword evidence="2" id="KW-1185">Reference proteome</keyword>
<dbReference type="SUPFAM" id="SSF51182">
    <property type="entry name" value="RmlC-like cupins"/>
    <property type="match status" value="1"/>
</dbReference>
<reference evidence="1 2" key="1">
    <citation type="journal article" date="2007" name="Int. J. Syst. Evol. Microbiol.">
        <title>Paenibacillus ginsengarvi sp. nov., isolated from soil from ginseng cultivation.</title>
        <authorList>
            <person name="Yoon M.H."/>
            <person name="Ten L.N."/>
            <person name="Im W.T."/>
        </authorList>
    </citation>
    <scope>NUCLEOTIDE SEQUENCE [LARGE SCALE GENOMIC DNA]</scope>
    <source>
        <strain evidence="1 2">KCTC 13059</strain>
    </source>
</reference>
<evidence type="ECO:0000313" key="2">
    <source>
        <dbReference type="Proteomes" id="UP000282311"/>
    </source>
</evidence>
<name>A0A3B0CL79_9BACL</name>
<evidence type="ECO:0000313" key="1">
    <source>
        <dbReference type="EMBL" id="RKN85107.1"/>
    </source>
</evidence>
<dbReference type="Proteomes" id="UP000282311">
    <property type="component" value="Unassembled WGS sequence"/>
</dbReference>
<accession>A0A3B0CL79</accession>
<comment type="caution">
    <text evidence="1">The sequence shown here is derived from an EMBL/GenBank/DDBJ whole genome shotgun (WGS) entry which is preliminary data.</text>
</comment>
<organism evidence="1 2">
    <name type="scientific">Paenibacillus ginsengarvi</name>
    <dbReference type="NCBI Taxonomy" id="400777"/>
    <lineage>
        <taxon>Bacteria</taxon>
        <taxon>Bacillati</taxon>
        <taxon>Bacillota</taxon>
        <taxon>Bacilli</taxon>
        <taxon>Bacillales</taxon>
        <taxon>Paenibacillaceae</taxon>
        <taxon>Paenibacillus</taxon>
    </lineage>
</organism>
<dbReference type="AlphaFoldDB" id="A0A3B0CL79"/>
<dbReference type="InterPro" id="IPR011051">
    <property type="entry name" value="RmlC_Cupin_sf"/>
</dbReference>
<sequence>MKGGTVLVTIDNHQFTATEHDIIFVNKGQIHAVEALSGADARIEGEVGKIAGRYHSAEPVLPFRVSNHCDRNMRIFGMNRARDEIGEFLVRYRRPSCSMTSCTGSCKRFQTTMQNPLKWPRFPFNFLFFVLHR</sequence>